<dbReference type="InterPro" id="IPR024403">
    <property type="entry name" value="DHOase_cat"/>
</dbReference>
<dbReference type="PANTHER" id="PTHR43668:SF2">
    <property type="entry name" value="ALLANTOINASE"/>
    <property type="match status" value="1"/>
</dbReference>
<dbReference type="GO" id="GO:0006145">
    <property type="term" value="P:purine nucleobase catabolic process"/>
    <property type="evidence" value="ECO:0007669"/>
    <property type="project" value="TreeGrafter"/>
</dbReference>
<dbReference type="InterPro" id="IPR011059">
    <property type="entry name" value="Metal-dep_hydrolase_composite"/>
</dbReference>
<proteinExistence type="predicted"/>
<sequence>MIKGGRIVDPVNNRDEEADLFAIDGMIREKPSEEERASARVIDAAGLVVAPGFVDLRAHLREPGGGGRETIASGSRAAAAGGFTTVVCMPDVSPVADNAGTIRYLQDAIAKSACVNVLVAGCLTIGREGKNLAPIGSLVKAGVIAITDSPSCPQNNEIFRRTLEYAKMFDLPI</sequence>
<evidence type="ECO:0000259" key="2">
    <source>
        <dbReference type="Pfam" id="PF12890"/>
    </source>
</evidence>
<dbReference type="Gene3D" id="3.20.20.140">
    <property type="entry name" value="Metal-dependent hydrolases"/>
    <property type="match status" value="1"/>
</dbReference>
<dbReference type="SUPFAM" id="SSF51338">
    <property type="entry name" value="Composite domain of metallo-dependent hydrolases"/>
    <property type="match status" value="1"/>
</dbReference>
<dbReference type="EMBL" id="UINC01159068">
    <property type="protein sequence ID" value="SVD56950.1"/>
    <property type="molecule type" value="Genomic_DNA"/>
</dbReference>
<dbReference type="Pfam" id="PF12890">
    <property type="entry name" value="DHOase"/>
    <property type="match status" value="1"/>
</dbReference>
<feature type="non-terminal residue" evidence="3">
    <location>
        <position position="173"/>
    </location>
</feature>
<dbReference type="GO" id="GO:0005737">
    <property type="term" value="C:cytoplasm"/>
    <property type="evidence" value="ECO:0007669"/>
    <property type="project" value="TreeGrafter"/>
</dbReference>
<dbReference type="GO" id="GO:0004038">
    <property type="term" value="F:allantoinase activity"/>
    <property type="evidence" value="ECO:0007669"/>
    <property type="project" value="TreeGrafter"/>
</dbReference>
<dbReference type="Gene3D" id="2.30.40.10">
    <property type="entry name" value="Urease, subunit C, domain 1"/>
    <property type="match status" value="1"/>
</dbReference>
<gene>
    <name evidence="3" type="ORF">METZ01_LOCUS409804</name>
</gene>
<keyword evidence="1" id="KW-0665">Pyrimidine biosynthesis</keyword>
<name>A0A382WEG6_9ZZZZ</name>
<dbReference type="AlphaFoldDB" id="A0A382WEG6"/>
<evidence type="ECO:0000256" key="1">
    <source>
        <dbReference type="ARBA" id="ARBA00022975"/>
    </source>
</evidence>
<feature type="domain" description="Dihydroorotase catalytic" evidence="2">
    <location>
        <begin position="48"/>
        <end position="149"/>
    </location>
</feature>
<evidence type="ECO:0000313" key="3">
    <source>
        <dbReference type="EMBL" id="SVD56950.1"/>
    </source>
</evidence>
<accession>A0A382WEG6</accession>
<dbReference type="SUPFAM" id="SSF51556">
    <property type="entry name" value="Metallo-dependent hydrolases"/>
    <property type="match status" value="1"/>
</dbReference>
<dbReference type="InterPro" id="IPR050138">
    <property type="entry name" value="DHOase/Allantoinase_Hydrolase"/>
</dbReference>
<organism evidence="3">
    <name type="scientific">marine metagenome</name>
    <dbReference type="NCBI Taxonomy" id="408172"/>
    <lineage>
        <taxon>unclassified sequences</taxon>
        <taxon>metagenomes</taxon>
        <taxon>ecological metagenomes</taxon>
    </lineage>
</organism>
<reference evidence="3" key="1">
    <citation type="submission" date="2018-05" db="EMBL/GenBank/DDBJ databases">
        <authorList>
            <person name="Lanie J.A."/>
            <person name="Ng W.-L."/>
            <person name="Kazmierczak K.M."/>
            <person name="Andrzejewski T.M."/>
            <person name="Davidsen T.M."/>
            <person name="Wayne K.J."/>
            <person name="Tettelin H."/>
            <person name="Glass J.I."/>
            <person name="Rusch D."/>
            <person name="Podicherti R."/>
            <person name="Tsui H.-C.T."/>
            <person name="Winkler M.E."/>
        </authorList>
    </citation>
    <scope>NUCLEOTIDE SEQUENCE</scope>
</reference>
<dbReference type="PANTHER" id="PTHR43668">
    <property type="entry name" value="ALLANTOINASE"/>
    <property type="match status" value="1"/>
</dbReference>
<protein>
    <recommendedName>
        <fullName evidence="2">Dihydroorotase catalytic domain-containing protein</fullName>
    </recommendedName>
</protein>
<dbReference type="InterPro" id="IPR032466">
    <property type="entry name" value="Metal_Hydrolase"/>
</dbReference>